<dbReference type="AlphaFoldDB" id="A0A1E3KY09"/>
<feature type="transmembrane region" description="Helical" evidence="9">
    <location>
        <begin position="55"/>
        <end position="74"/>
    </location>
</feature>
<dbReference type="GO" id="GO:0005886">
    <property type="term" value="C:plasma membrane"/>
    <property type="evidence" value="ECO:0007669"/>
    <property type="project" value="UniProtKB-SubCell"/>
</dbReference>
<evidence type="ECO:0000313" key="11">
    <source>
        <dbReference type="Proteomes" id="UP000094578"/>
    </source>
</evidence>
<comment type="caution">
    <text evidence="10">The sequence shown here is derived from an EMBL/GenBank/DDBJ whole genome shotgun (WGS) entry which is preliminary data.</text>
</comment>
<accession>A0A1E3KY09</accession>
<keyword evidence="11" id="KW-1185">Reference proteome</keyword>
<name>A0A1E3KY09_9BACL</name>
<feature type="transmembrane region" description="Helical" evidence="9">
    <location>
        <begin position="86"/>
        <end position="103"/>
    </location>
</feature>
<evidence type="ECO:0000256" key="6">
    <source>
        <dbReference type="ARBA" id="ARBA00022989"/>
    </source>
</evidence>
<dbReference type="PIRSF" id="PIRSF016661">
    <property type="entry name" value="BioY"/>
    <property type="match status" value="1"/>
</dbReference>
<keyword evidence="5 9" id="KW-0812">Transmembrane</keyword>
<keyword evidence="7 8" id="KW-0472">Membrane</keyword>
<dbReference type="RefSeq" id="WP_069329449.1">
    <property type="nucleotide sequence ID" value="NZ_MDER01000086.1"/>
</dbReference>
<dbReference type="EMBL" id="MDER01000086">
    <property type="protein sequence ID" value="ODP26283.1"/>
    <property type="molecule type" value="Genomic_DNA"/>
</dbReference>
<sequence length="183" mass="19223">MTTKEMVYAALFAALISVFALIPPIPLGFIPVPITVQTLGVMIAGGFLGKKVGGIALLLFLVLVAIGLPVLPGGRAGLSVLVGPTGGYLLSWPIAAFCIGYATEKVWSRLKLWKMILINIVFGVLLINLIGAPFMAWVTNTSVWAGLVGGVAFLPGDCIKAVIAAIIIWQLKAISPIEVKANQ</sequence>
<keyword evidence="4 8" id="KW-1003">Cell membrane</keyword>
<feature type="transmembrane region" description="Helical" evidence="9">
    <location>
        <begin position="115"/>
        <end position="137"/>
    </location>
</feature>
<evidence type="ECO:0000256" key="1">
    <source>
        <dbReference type="ARBA" id="ARBA00004651"/>
    </source>
</evidence>
<comment type="similarity">
    <text evidence="2 8">Belongs to the BioY family.</text>
</comment>
<organism evidence="10 11">
    <name type="scientific">Paenibacillus nuruki</name>
    <dbReference type="NCBI Taxonomy" id="1886670"/>
    <lineage>
        <taxon>Bacteria</taxon>
        <taxon>Bacillati</taxon>
        <taxon>Bacillota</taxon>
        <taxon>Bacilli</taxon>
        <taxon>Bacillales</taxon>
        <taxon>Paenibacillaceae</taxon>
        <taxon>Paenibacillus</taxon>
    </lineage>
</organism>
<protein>
    <recommendedName>
        <fullName evidence="8">Biotin transporter</fullName>
    </recommendedName>
</protein>
<dbReference type="PANTHER" id="PTHR34295">
    <property type="entry name" value="BIOTIN TRANSPORTER BIOY"/>
    <property type="match status" value="1"/>
</dbReference>
<evidence type="ECO:0000256" key="5">
    <source>
        <dbReference type="ARBA" id="ARBA00022692"/>
    </source>
</evidence>
<dbReference type="InterPro" id="IPR003784">
    <property type="entry name" value="BioY"/>
</dbReference>
<evidence type="ECO:0000256" key="2">
    <source>
        <dbReference type="ARBA" id="ARBA00010692"/>
    </source>
</evidence>
<evidence type="ECO:0000256" key="8">
    <source>
        <dbReference type="PIRNR" id="PIRNR016661"/>
    </source>
</evidence>
<feature type="transmembrane region" description="Helical" evidence="9">
    <location>
        <begin position="30"/>
        <end position="48"/>
    </location>
</feature>
<gene>
    <name evidence="10" type="ORF">PTI45_04123</name>
</gene>
<feature type="transmembrane region" description="Helical" evidence="9">
    <location>
        <begin position="143"/>
        <end position="169"/>
    </location>
</feature>
<dbReference type="PATRIC" id="fig|1886670.3.peg.4153"/>
<dbReference type="Proteomes" id="UP000094578">
    <property type="component" value="Unassembled WGS sequence"/>
</dbReference>
<dbReference type="STRING" id="1886670.PTI45_04123"/>
<keyword evidence="6 9" id="KW-1133">Transmembrane helix</keyword>
<dbReference type="GO" id="GO:0015225">
    <property type="term" value="F:biotin transmembrane transporter activity"/>
    <property type="evidence" value="ECO:0007669"/>
    <property type="project" value="UniProtKB-UniRule"/>
</dbReference>
<reference evidence="10 11" key="1">
    <citation type="submission" date="2016-08" db="EMBL/GenBank/DDBJ databases">
        <title>Genome sequencing of Paenibacillus sp. TI45-13ar, isolated from Korean traditional nuruk.</title>
        <authorList>
            <person name="Kim S.-J."/>
        </authorList>
    </citation>
    <scope>NUCLEOTIDE SEQUENCE [LARGE SCALE GENOMIC DNA]</scope>
    <source>
        <strain evidence="10 11">TI45-13ar</strain>
    </source>
</reference>
<evidence type="ECO:0000256" key="7">
    <source>
        <dbReference type="ARBA" id="ARBA00023136"/>
    </source>
</evidence>
<evidence type="ECO:0000313" key="10">
    <source>
        <dbReference type="EMBL" id="ODP26283.1"/>
    </source>
</evidence>
<dbReference type="Gene3D" id="1.10.1760.20">
    <property type="match status" value="1"/>
</dbReference>
<comment type="subcellular location">
    <subcellularLocation>
        <location evidence="1 8">Cell membrane</location>
        <topology evidence="1 8">Multi-pass membrane protein</topology>
    </subcellularLocation>
</comment>
<proteinExistence type="inferred from homology"/>
<dbReference type="PANTHER" id="PTHR34295:SF4">
    <property type="entry name" value="BIOTIN TRANSPORTER BIOY-RELATED"/>
    <property type="match status" value="1"/>
</dbReference>
<evidence type="ECO:0000256" key="3">
    <source>
        <dbReference type="ARBA" id="ARBA00022448"/>
    </source>
</evidence>
<dbReference type="Pfam" id="PF02632">
    <property type="entry name" value="BioY"/>
    <property type="match status" value="1"/>
</dbReference>
<evidence type="ECO:0000256" key="4">
    <source>
        <dbReference type="ARBA" id="ARBA00022475"/>
    </source>
</evidence>
<evidence type="ECO:0000256" key="9">
    <source>
        <dbReference type="SAM" id="Phobius"/>
    </source>
</evidence>
<keyword evidence="3 8" id="KW-0813">Transport</keyword>